<feature type="non-terminal residue" evidence="1">
    <location>
        <position position="1"/>
    </location>
</feature>
<gene>
    <name evidence="1" type="ORF">C1J00_43750</name>
</gene>
<comment type="caution">
    <text evidence="1">The sequence shown here is derived from an EMBL/GenBank/DDBJ whole genome shotgun (WGS) entry which is preliminary data.</text>
</comment>
<evidence type="ECO:0000313" key="1">
    <source>
        <dbReference type="EMBL" id="PNG16123.1"/>
    </source>
</evidence>
<reference evidence="1 2" key="1">
    <citation type="submission" date="2018-01" db="EMBL/GenBank/DDBJ databases">
        <title>Draft genome sequence of Streptomyces sp. 13K301.</title>
        <authorList>
            <person name="Sahin N."/>
            <person name="Saygin H."/>
            <person name="Ay H."/>
        </authorList>
    </citation>
    <scope>NUCLEOTIDE SEQUENCE [LARGE SCALE GENOMIC DNA]</scope>
    <source>
        <strain evidence="1 2">13K301</strain>
    </source>
</reference>
<evidence type="ECO:0000313" key="2">
    <source>
        <dbReference type="Proteomes" id="UP000235943"/>
    </source>
</evidence>
<accession>A0A2N8TAS2</accession>
<protein>
    <submittedName>
        <fullName evidence="1">GNAT family N-acetyltransferase</fullName>
    </submittedName>
</protein>
<keyword evidence="1" id="KW-0808">Transferase</keyword>
<dbReference type="EMBL" id="POUC01000899">
    <property type="protein sequence ID" value="PNG16123.1"/>
    <property type="molecule type" value="Genomic_DNA"/>
</dbReference>
<organism evidence="1 2">
    <name type="scientific">Streptomyces cahuitamycinicus</name>
    <dbReference type="NCBI Taxonomy" id="2070367"/>
    <lineage>
        <taxon>Bacteria</taxon>
        <taxon>Bacillati</taxon>
        <taxon>Actinomycetota</taxon>
        <taxon>Actinomycetes</taxon>
        <taxon>Kitasatosporales</taxon>
        <taxon>Streptomycetaceae</taxon>
        <taxon>Streptomyces</taxon>
    </lineage>
</organism>
<keyword evidence="2" id="KW-1185">Reference proteome</keyword>
<name>A0A2N8TAS2_9ACTN</name>
<dbReference type="AlphaFoldDB" id="A0A2N8TAS2"/>
<sequence>EENGRAQRFYRRVGFLPSGVTVPLGDAGELELEFVLERE</sequence>
<dbReference type="GO" id="GO:0016740">
    <property type="term" value="F:transferase activity"/>
    <property type="evidence" value="ECO:0007669"/>
    <property type="project" value="UniProtKB-KW"/>
</dbReference>
<proteinExistence type="predicted"/>
<dbReference type="Proteomes" id="UP000235943">
    <property type="component" value="Unassembled WGS sequence"/>
</dbReference>